<sequence length="12" mass="1415">MKGTGIPRRWGR</sequence>
<organism evidence="1">
    <name type="scientific">Arundo donax</name>
    <name type="common">Giant reed</name>
    <name type="synonym">Donax arundinaceus</name>
    <dbReference type="NCBI Taxonomy" id="35708"/>
    <lineage>
        <taxon>Eukaryota</taxon>
        <taxon>Viridiplantae</taxon>
        <taxon>Streptophyta</taxon>
        <taxon>Embryophyta</taxon>
        <taxon>Tracheophyta</taxon>
        <taxon>Spermatophyta</taxon>
        <taxon>Magnoliopsida</taxon>
        <taxon>Liliopsida</taxon>
        <taxon>Poales</taxon>
        <taxon>Poaceae</taxon>
        <taxon>PACMAD clade</taxon>
        <taxon>Arundinoideae</taxon>
        <taxon>Arundineae</taxon>
        <taxon>Arundo</taxon>
    </lineage>
</organism>
<accession>A0A0A8Z7H2</accession>
<evidence type="ECO:0000313" key="1">
    <source>
        <dbReference type="EMBL" id="JAD35369.1"/>
    </source>
</evidence>
<reference evidence="1" key="1">
    <citation type="submission" date="2014-09" db="EMBL/GenBank/DDBJ databases">
        <authorList>
            <person name="Magalhaes I.L.F."/>
            <person name="Oliveira U."/>
            <person name="Santos F.R."/>
            <person name="Vidigal T.H.D.A."/>
            <person name="Brescovit A.D."/>
            <person name="Santos A.J."/>
        </authorList>
    </citation>
    <scope>NUCLEOTIDE SEQUENCE</scope>
    <source>
        <tissue evidence="1">Shoot tissue taken approximately 20 cm above the soil surface</tissue>
    </source>
</reference>
<reference evidence="1" key="2">
    <citation type="journal article" date="2015" name="Data Brief">
        <title>Shoot transcriptome of the giant reed, Arundo donax.</title>
        <authorList>
            <person name="Barrero R.A."/>
            <person name="Guerrero F.D."/>
            <person name="Moolhuijzen P."/>
            <person name="Goolsby J.A."/>
            <person name="Tidwell J."/>
            <person name="Bellgard S.E."/>
            <person name="Bellgard M.I."/>
        </authorList>
    </citation>
    <scope>NUCLEOTIDE SEQUENCE</scope>
    <source>
        <tissue evidence="1">Shoot tissue taken approximately 20 cm above the soil surface</tissue>
    </source>
</reference>
<dbReference type="EMBL" id="GBRH01262526">
    <property type="protein sequence ID" value="JAD35369.1"/>
    <property type="molecule type" value="Transcribed_RNA"/>
</dbReference>
<protein>
    <submittedName>
        <fullName evidence="1">Uncharacterized protein</fullName>
    </submittedName>
</protein>
<name>A0A0A8Z7H2_ARUDO</name>
<proteinExistence type="predicted"/>